<dbReference type="KEGG" id="ota:OT_ostta11g00860"/>
<dbReference type="GO" id="GO:0051539">
    <property type="term" value="F:4 iron, 4 sulfur cluster binding"/>
    <property type="evidence" value="ECO:0007669"/>
    <property type="project" value="TreeGrafter"/>
</dbReference>
<keyword evidence="4" id="KW-0408">Iron</keyword>
<dbReference type="PANTHER" id="PTHR43011">
    <property type="entry name" value="IRON-SULFUR CLUSTER ASSEMBLY 2 HOMOLOG, MITOCHONDRIAL"/>
    <property type="match status" value="1"/>
</dbReference>
<dbReference type="OMA" id="INRFAYH"/>
<dbReference type="AlphaFoldDB" id="Q00Z63"/>
<dbReference type="SUPFAM" id="SSF89360">
    <property type="entry name" value="HesB-like domain"/>
    <property type="match status" value="1"/>
</dbReference>
<dbReference type="InterPro" id="IPR000361">
    <property type="entry name" value="ATAP_core_dom"/>
</dbReference>
<reference evidence="8" key="1">
    <citation type="journal article" date="2006" name="Proc. Natl. Acad. Sci. U.S.A.">
        <title>Genome analysis of the smallest free-living eukaryote Ostreococcus tauri unveils many unique features.</title>
        <authorList>
            <person name="Derelle E."/>
            <person name="Ferraz C."/>
            <person name="Rombauts S."/>
            <person name="Rouze P."/>
            <person name="Worden A.Z."/>
            <person name="Robbens S."/>
            <person name="Partensky F."/>
            <person name="Degroeve S."/>
            <person name="Echeynie S."/>
            <person name="Cooke R."/>
            <person name="Saeys Y."/>
            <person name="Wuyts J."/>
            <person name="Jabbari K."/>
            <person name="Bowler C."/>
            <person name="Panaud O."/>
            <person name="Piegu B."/>
            <person name="Ball S.G."/>
            <person name="Ral J.-P."/>
            <person name="Bouget F.-Y."/>
            <person name="Piganeau G."/>
            <person name="De Baets B."/>
            <person name="Picard A."/>
            <person name="Delseny M."/>
            <person name="Demaille J."/>
            <person name="Van de Peer Y."/>
            <person name="Moreau H."/>
        </authorList>
    </citation>
    <scope>NUCLEOTIDE SEQUENCE [LARGE SCALE GENOMIC DNA]</scope>
    <source>
        <strain evidence="8">OTTH 0595 / CCAP 157/2 / RCC745</strain>
    </source>
</reference>
<feature type="domain" description="Core" evidence="6">
    <location>
        <begin position="41"/>
        <end position="144"/>
    </location>
</feature>
<dbReference type="GO" id="GO:0120510">
    <property type="term" value="C:mitochondrial [4Fe-4S] assembly complex"/>
    <property type="evidence" value="ECO:0007669"/>
    <property type="project" value="UniProtKB-ARBA"/>
</dbReference>
<reference evidence="7 8" key="2">
    <citation type="journal article" date="2014" name="BMC Genomics">
        <title>An improved genome of the model marine alga Ostreococcus tauri unfolds by assessing Illumina de novo assemblies.</title>
        <authorList>
            <person name="Blanc-Mathieu R."/>
            <person name="Verhelst B."/>
            <person name="Derelle E."/>
            <person name="Rombauts S."/>
            <person name="Bouget F.Y."/>
            <person name="Carre I."/>
            <person name="Chateau A."/>
            <person name="Eyre-Walker A."/>
            <person name="Grimsley N."/>
            <person name="Moreau H."/>
            <person name="Piegu B."/>
            <person name="Rivals E."/>
            <person name="Schackwitz W."/>
            <person name="Van de Peer Y."/>
            <person name="Piganeau G."/>
        </authorList>
    </citation>
    <scope>NUCLEOTIDE SEQUENCE [LARGE SCALE GENOMIC DNA]</scope>
    <source>
        <strain evidence="8">OTTH 0595 / CCAP 157/2 / RCC745</strain>
    </source>
</reference>
<dbReference type="GO" id="GO:0016226">
    <property type="term" value="P:iron-sulfur cluster assembly"/>
    <property type="evidence" value="ECO:0007669"/>
    <property type="project" value="InterPro"/>
</dbReference>
<dbReference type="NCBIfam" id="TIGR00049">
    <property type="entry name" value="iron-sulfur cluster assembly accessory protein"/>
    <property type="match status" value="1"/>
</dbReference>
<accession>Q00Z63</accession>
<evidence type="ECO:0000259" key="6">
    <source>
        <dbReference type="Pfam" id="PF01521"/>
    </source>
</evidence>
<protein>
    <submittedName>
        <fullName evidence="7">FeS cluster insertion protein</fullName>
    </submittedName>
</protein>
<evidence type="ECO:0000313" key="8">
    <source>
        <dbReference type="Proteomes" id="UP000009170"/>
    </source>
</evidence>
<dbReference type="InterPro" id="IPR016092">
    <property type="entry name" value="ATAP"/>
</dbReference>
<sequence>MRRALARIAARASARATPRARTSREGRFASNAIGADADDGVTLTDACAARVRALEREEGGATRLRLAVRGGGCSGFTYEFTLERGARAGADDKTFRAANGAEVVVDGVSYEYVKGSTIDYVEEMIKSSFEVVKNPRAKGSCGCGASFDAEDA</sequence>
<keyword evidence="5" id="KW-0496">Mitochondrion</keyword>
<comment type="similarity">
    <text evidence="2">Belongs to the HesB/IscA family.</text>
</comment>
<evidence type="ECO:0000256" key="1">
    <source>
        <dbReference type="ARBA" id="ARBA00004173"/>
    </source>
</evidence>
<gene>
    <name evidence="7" type="ORF">OT_ostta11g00860</name>
</gene>
<keyword evidence="3" id="KW-0479">Metal-binding</keyword>
<dbReference type="OrthoDB" id="1938621at2759"/>
<comment type="subcellular location">
    <subcellularLocation>
        <location evidence="1">Mitochondrion</location>
    </subcellularLocation>
</comment>
<keyword evidence="8" id="KW-1185">Reference proteome</keyword>
<dbReference type="InParanoid" id="Q00Z63"/>
<evidence type="ECO:0000256" key="4">
    <source>
        <dbReference type="ARBA" id="ARBA00023004"/>
    </source>
</evidence>
<dbReference type="STRING" id="70448.Q00Z63"/>
<dbReference type="FunFam" id="2.60.300.12:FF:000006">
    <property type="entry name" value="Iron-sulfur cluster assembly 2 mitochondrial"/>
    <property type="match status" value="1"/>
</dbReference>
<evidence type="ECO:0000256" key="5">
    <source>
        <dbReference type="ARBA" id="ARBA00023128"/>
    </source>
</evidence>
<dbReference type="GO" id="GO:0005506">
    <property type="term" value="F:iron ion binding"/>
    <property type="evidence" value="ECO:0007669"/>
    <property type="project" value="TreeGrafter"/>
</dbReference>
<comment type="caution">
    <text evidence="7">The sequence shown here is derived from an EMBL/GenBank/DDBJ whole genome shotgun (WGS) entry which is preliminary data.</text>
</comment>
<dbReference type="PANTHER" id="PTHR43011:SF1">
    <property type="entry name" value="IRON-SULFUR CLUSTER ASSEMBLY 2 HOMOLOG, MITOCHONDRIAL"/>
    <property type="match status" value="1"/>
</dbReference>
<proteinExistence type="inferred from homology"/>
<name>Q00Z63_OSTTA</name>
<dbReference type="Gene3D" id="2.60.300.12">
    <property type="entry name" value="HesB-like domain"/>
    <property type="match status" value="1"/>
</dbReference>
<evidence type="ECO:0000256" key="2">
    <source>
        <dbReference type="ARBA" id="ARBA00006718"/>
    </source>
</evidence>
<dbReference type="GeneID" id="9835857"/>
<organism evidence="7 8">
    <name type="scientific">Ostreococcus tauri</name>
    <name type="common">Marine green alga</name>
    <dbReference type="NCBI Taxonomy" id="70448"/>
    <lineage>
        <taxon>Eukaryota</taxon>
        <taxon>Viridiplantae</taxon>
        <taxon>Chlorophyta</taxon>
        <taxon>Mamiellophyceae</taxon>
        <taxon>Mamiellales</taxon>
        <taxon>Bathycoccaceae</taxon>
        <taxon>Ostreococcus</taxon>
    </lineage>
</organism>
<dbReference type="FunCoup" id="Q00Z63">
    <property type="interactions" value="898"/>
</dbReference>
<evidence type="ECO:0000313" key="7">
    <source>
        <dbReference type="EMBL" id="CAL55696.1"/>
    </source>
</evidence>
<dbReference type="Proteomes" id="UP000009170">
    <property type="component" value="Unassembled WGS sequence"/>
</dbReference>
<dbReference type="RefSeq" id="XP_003081893.1">
    <property type="nucleotide sequence ID" value="XM_003081845.1"/>
</dbReference>
<evidence type="ECO:0000256" key="3">
    <source>
        <dbReference type="ARBA" id="ARBA00022723"/>
    </source>
</evidence>
<dbReference type="GO" id="GO:0051537">
    <property type="term" value="F:2 iron, 2 sulfur cluster binding"/>
    <property type="evidence" value="ECO:0007669"/>
    <property type="project" value="TreeGrafter"/>
</dbReference>
<dbReference type="InterPro" id="IPR035903">
    <property type="entry name" value="HesB-like_dom_sf"/>
</dbReference>
<dbReference type="Pfam" id="PF01521">
    <property type="entry name" value="Fe-S_biosyn"/>
    <property type="match status" value="1"/>
</dbReference>
<dbReference type="EMBL" id="CAID01000011">
    <property type="protein sequence ID" value="CAL55696.1"/>
    <property type="molecule type" value="Genomic_DNA"/>
</dbReference>